<evidence type="ECO:0000256" key="2">
    <source>
        <dbReference type="SAM" id="Phobius"/>
    </source>
</evidence>
<dbReference type="InterPro" id="IPR043769">
    <property type="entry name" value="DUF5715"/>
</dbReference>
<dbReference type="Proteomes" id="UP001267426">
    <property type="component" value="Unassembled WGS sequence"/>
</dbReference>
<feature type="region of interest" description="Disordered" evidence="1">
    <location>
        <begin position="1"/>
        <end position="27"/>
    </location>
</feature>
<evidence type="ECO:0000313" key="4">
    <source>
        <dbReference type="Proteomes" id="UP001267426"/>
    </source>
</evidence>
<organism evidence="3 4">
    <name type="scientific">Rubrivirga litoralis</name>
    <dbReference type="NCBI Taxonomy" id="3075598"/>
    <lineage>
        <taxon>Bacteria</taxon>
        <taxon>Pseudomonadati</taxon>
        <taxon>Rhodothermota</taxon>
        <taxon>Rhodothermia</taxon>
        <taxon>Rhodothermales</taxon>
        <taxon>Rubricoccaceae</taxon>
        <taxon>Rubrivirga</taxon>
    </lineage>
</organism>
<comment type="caution">
    <text evidence="3">The sequence shown here is derived from an EMBL/GenBank/DDBJ whole genome shotgun (WGS) entry which is preliminary data.</text>
</comment>
<keyword evidence="2" id="KW-1133">Transmembrane helix</keyword>
<keyword evidence="2" id="KW-0812">Transmembrane</keyword>
<dbReference type="Pfam" id="PF18979">
    <property type="entry name" value="DUF5715"/>
    <property type="match status" value="1"/>
</dbReference>
<sequence length="330" mass="35548">MLTPDLPRPALDDPDEPAPPPFVREGRRTRTRPVRLVAFVALTAAVVGAGWFARRAQQGVAATYAAQDSVAAAAVAAFERVPLLTDDEIALLRRSRNARHVETAEALGVEPPATRAEVDSLVGALGLVRVQTNRLYTVLPARSSVPYLTPSAVASLDSIAVRFRGRLAEAGLPPFRFSVSSGWRTSADQAALRGRNVNAAAGHSSHEYATTYDITYNPTRYSPAPDALPPPPRVDPRVPGFLRESVRAGVAEEQRAALDRLAADYPSRLTAALGRALIDLEDDGVLITVRERRQPVFHTTVARPLVEPAEGVDPMGRLPARGVQEITDNL</sequence>
<dbReference type="EMBL" id="JAVRHT010000062">
    <property type="protein sequence ID" value="MDT0633219.1"/>
    <property type="molecule type" value="Genomic_DNA"/>
</dbReference>
<keyword evidence="2" id="KW-0472">Membrane</keyword>
<name>A0ABU3BV99_9BACT</name>
<proteinExistence type="predicted"/>
<protein>
    <submittedName>
        <fullName evidence="3">DUF5715 family protein</fullName>
    </submittedName>
</protein>
<evidence type="ECO:0000256" key="1">
    <source>
        <dbReference type="SAM" id="MobiDB-lite"/>
    </source>
</evidence>
<reference evidence="3 4" key="1">
    <citation type="submission" date="2023-09" db="EMBL/GenBank/DDBJ databases">
        <authorList>
            <person name="Rey-Velasco X."/>
        </authorList>
    </citation>
    <scope>NUCLEOTIDE SEQUENCE [LARGE SCALE GENOMIC DNA]</scope>
    <source>
        <strain evidence="3 4">F394</strain>
    </source>
</reference>
<feature type="transmembrane region" description="Helical" evidence="2">
    <location>
        <begin position="34"/>
        <end position="53"/>
    </location>
</feature>
<keyword evidence="4" id="KW-1185">Reference proteome</keyword>
<gene>
    <name evidence="3" type="ORF">RM540_15800</name>
</gene>
<dbReference type="RefSeq" id="WP_311665899.1">
    <property type="nucleotide sequence ID" value="NZ_JAVRHT010000062.1"/>
</dbReference>
<accession>A0ABU3BV99</accession>
<evidence type="ECO:0000313" key="3">
    <source>
        <dbReference type="EMBL" id="MDT0633219.1"/>
    </source>
</evidence>